<protein>
    <submittedName>
        <fullName evidence="1">Uncharacterized protein</fullName>
    </submittedName>
</protein>
<accession>A0A6M3M2B2</accession>
<organism evidence="1">
    <name type="scientific">viral metagenome</name>
    <dbReference type="NCBI Taxonomy" id="1070528"/>
    <lineage>
        <taxon>unclassified sequences</taxon>
        <taxon>metagenomes</taxon>
        <taxon>organismal metagenomes</taxon>
    </lineage>
</organism>
<sequence>MNPERECGMCEMANNEQQSIITLFGALDSGGLDKLREISGNCPICIFATLRQTKKFNGRELWQYDFDLKDEMKRLFDKIHDEDYRRELNSYVPY</sequence>
<dbReference type="EMBL" id="MT143673">
    <property type="protein sequence ID" value="QJA99912.1"/>
    <property type="molecule type" value="Genomic_DNA"/>
</dbReference>
<dbReference type="AlphaFoldDB" id="A0A6M3M2B2"/>
<reference evidence="1" key="1">
    <citation type="submission" date="2020-03" db="EMBL/GenBank/DDBJ databases">
        <title>The deep terrestrial virosphere.</title>
        <authorList>
            <person name="Holmfeldt K."/>
            <person name="Nilsson E."/>
            <person name="Simone D."/>
            <person name="Lopez-Fernandez M."/>
            <person name="Wu X."/>
            <person name="de Brujin I."/>
            <person name="Lundin D."/>
            <person name="Andersson A."/>
            <person name="Bertilsson S."/>
            <person name="Dopson M."/>
        </authorList>
    </citation>
    <scope>NUCLEOTIDE SEQUENCE</scope>
    <source>
        <strain evidence="1">MM171A00780</strain>
    </source>
</reference>
<name>A0A6M3M2B2_9ZZZZ</name>
<evidence type="ECO:0000313" key="1">
    <source>
        <dbReference type="EMBL" id="QJA99912.1"/>
    </source>
</evidence>
<proteinExistence type="predicted"/>
<gene>
    <name evidence="1" type="ORF">MM171A00780_0021</name>
</gene>